<comment type="similarity">
    <text evidence="1">Belongs to the ABC transporter superfamily.</text>
</comment>
<evidence type="ECO:0000256" key="3">
    <source>
        <dbReference type="ARBA" id="ARBA00022741"/>
    </source>
</evidence>
<dbReference type="PANTHER" id="PTHR42798">
    <property type="entry name" value="LIPOPROTEIN-RELEASING SYSTEM ATP-BINDING PROTEIN LOLD"/>
    <property type="match status" value="1"/>
</dbReference>
<dbReference type="InterPro" id="IPR003593">
    <property type="entry name" value="AAA+_ATPase"/>
</dbReference>
<dbReference type="EMBL" id="LR215048">
    <property type="protein sequence ID" value="VEU81178.1"/>
    <property type="molecule type" value="Genomic_DNA"/>
</dbReference>
<dbReference type="GO" id="GO:0005524">
    <property type="term" value="F:ATP binding"/>
    <property type="evidence" value="ECO:0007669"/>
    <property type="project" value="UniProtKB-KW"/>
</dbReference>
<evidence type="ECO:0000256" key="2">
    <source>
        <dbReference type="ARBA" id="ARBA00022448"/>
    </source>
</evidence>
<dbReference type="InterPro" id="IPR003439">
    <property type="entry name" value="ABC_transporter-like_ATP-bd"/>
</dbReference>
<keyword evidence="3" id="KW-0547">Nucleotide-binding</keyword>
<protein>
    <submittedName>
        <fullName evidence="6">ABC transporter ATP-binding protein</fullName>
        <ecNumber evidence="6">3.6.3.-</ecNumber>
    </submittedName>
</protein>
<dbReference type="SMART" id="SM00382">
    <property type="entry name" value="AAA"/>
    <property type="match status" value="1"/>
</dbReference>
<dbReference type="GO" id="GO:0016887">
    <property type="term" value="F:ATP hydrolysis activity"/>
    <property type="evidence" value="ECO:0007669"/>
    <property type="project" value="InterPro"/>
</dbReference>
<dbReference type="PROSITE" id="PS00211">
    <property type="entry name" value="ABC_TRANSPORTER_1"/>
    <property type="match status" value="1"/>
</dbReference>
<name>A0A449BFH3_HAPAX</name>
<sequence>MLKLLNCIKSYGKKMILNDVSFEAYEGQTYAIIGKSGSGKSTLINILATLDKNYSGKLFISNKQVNYNNDKEVSKIRNEDLGFVFQSYQLVEKYTVFENMLLPTLYLKESKINHELIIDEILKDLDLYDLKNNKVNELSGGEMQRVAIARAIVNSPKIIIADEPTGNLDDSNMEKIMEIFNSIKKRGVAVIIVTHDMRVANLCDNLYEISNMKINKVK</sequence>
<evidence type="ECO:0000256" key="4">
    <source>
        <dbReference type="ARBA" id="ARBA00022840"/>
    </source>
</evidence>
<dbReference type="PROSITE" id="PS50893">
    <property type="entry name" value="ABC_TRANSPORTER_2"/>
    <property type="match status" value="1"/>
</dbReference>
<dbReference type="OrthoDB" id="9802264at2"/>
<dbReference type="AlphaFoldDB" id="A0A449BFH3"/>
<evidence type="ECO:0000313" key="7">
    <source>
        <dbReference type="Proteomes" id="UP000289841"/>
    </source>
</evidence>
<keyword evidence="2" id="KW-0813">Transport</keyword>
<keyword evidence="4 6" id="KW-0067">ATP-binding</keyword>
<dbReference type="InterPro" id="IPR017871">
    <property type="entry name" value="ABC_transporter-like_CS"/>
</dbReference>
<dbReference type="Proteomes" id="UP000289841">
    <property type="component" value="Chromosome"/>
</dbReference>
<dbReference type="SUPFAM" id="SSF52540">
    <property type="entry name" value="P-loop containing nucleoside triphosphate hydrolases"/>
    <property type="match status" value="1"/>
</dbReference>
<dbReference type="STRING" id="1278311.GCA_000428705_01507"/>
<dbReference type="CDD" id="cd03255">
    <property type="entry name" value="ABC_MJ0796_LolCDE_FtsE"/>
    <property type="match status" value="1"/>
</dbReference>
<proteinExistence type="inferred from homology"/>
<dbReference type="EC" id="3.6.3.-" evidence="6"/>
<feature type="domain" description="ABC transporter" evidence="5">
    <location>
        <begin position="2"/>
        <end position="217"/>
    </location>
</feature>
<evidence type="ECO:0000259" key="5">
    <source>
        <dbReference type="PROSITE" id="PS50893"/>
    </source>
</evidence>
<organism evidence="6 7">
    <name type="scientific">Haploplasma axanthum</name>
    <name type="common">Acholeplasma axanthum</name>
    <dbReference type="NCBI Taxonomy" id="29552"/>
    <lineage>
        <taxon>Bacteria</taxon>
        <taxon>Bacillati</taxon>
        <taxon>Mycoplasmatota</taxon>
        <taxon>Mollicutes</taxon>
        <taxon>Acholeplasmatales</taxon>
        <taxon>Acholeplasmataceae</taxon>
        <taxon>Haploplasma</taxon>
    </lineage>
</organism>
<evidence type="ECO:0000256" key="1">
    <source>
        <dbReference type="ARBA" id="ARBA00005417"/>
    </source>
</evidence>
<gene>
    <name evidence="6" type="primary">lolD_10</name>
    <name evidence="6" type="ORF">NCTC10138_01575</name>
</gene>
<reference evidence="6 7" key="1">
    <citation type="submission" date="2019-01" db="EMBL/GenBank/DDBJ databases">
        <authorList>
            <consortium name="Pathogen Informatics"/>
        </authorList>
    </citation>
    <scope>NUCLEOTIDE SEQUENCE [LARGE SCALE GENOMIC DNA]</scope>
    <source>
        <strain evidence="6 7">NCTC10138</strain>
    </source>
</reference>
<dbReference type="InterPro" id="IPR017911">
    <property type="entry name" value="MacB-like_ATP-bd"/>
</dbReference>
<keyword evidence="7" id="KW-1185">Reference proteome</keyword>
<dbReference type="KEGG" id="aaxa:NCTC10138_01575"/>
<keyword evidence="6" id="KW-0378">Hydrolase</keyword>
<accession>A0A449BFH3</accession>
<dbReference type="PANTHER" id="PTHR42798:SF4">
    <property type="entry name" value="ABC TRANSPORTER DOMAIN-CONTAINING PROTEIN"/>
    <property type="match status" value="1"/>
</dbReference>
<dbReference type="Pfam" id="PF00005">
    <property type="entry name" value="ABC_tran"/>
    <property type="match status" value="1"/>
</dbReference>
<dbReference type="Gene3D" id="3.40.50.300">
    <property type="entry name" value="P-loop containing nucleotide triphosphate hydrolases"/>
    <property type="match status" value="1"/>
</dbReference>
<evidence type="ECO:0000313" key="6">
    <source>
        <dbReference type="EMBL" id="VEU81178.1"/>
    </source>
</evidence>
<dbReference type="InterPro" id="IPR027417">
    <property type="entry name" value="P-loop_NTPase"/>
</dbReference>